<accession>A0A934VRI0</accession>
<feature type="coiled-coil region" evidence="1">
    <location>
        <begin position="117"/>
        <end position="151"/>
    </location>
</feature>
<reference evidence="3" key="1">
    <citation type="submission" date="2021-01" db="EMBL/GenBank/DDBJ databases">
        <title>Modified the classification status of verrucomicrobia.</title>
        <authorList>
            <person name="Feng X."/>
        </authorList>
    </citation>
    <scope>NUCLEOTIDE SEQUENCE</scope>
    <source>
        <strain evidence="3">KCTC 13126</strain>
    </source>
</reference>
<keyword evidence="1" id="KW-0175">Coiled coil</keyword>
<proteinExistence type="predicted"/>
<keyword evidence="4" id="KW-1185">Reference proteome</keyword>
<name>A0A934VRI0_9BACT</name>
<comment type="caution">
    <text evidence="3">The sequence shown here is derived from an EMBL/GenBank/DDBJ whole genome shotgun (WGS) entry which is preliminary data.</text>
</comment>
<dbReference type="RefSeq" id="WP_200355747.1">
    <property type="nucleotide sequence ID" value="NZ_JAENIL010000019.1"/>
</dbReference>
<feature type="region of interest" description="Disordered" evidence="2">
    <location>
        <begin position="169"/>
        <end position="209"/>
    </location>
</feature>
<evidence type="ECO:0000313" key="3">
    <source>
        <dbReference type="EMBL" id="MBK1877534.1"/>
    </source>
</evidence>
<feature type="compositionally biased region" description="Basic residues" evidence="2">
    <location>
        <begin position="184"/>
        <end position="209"/>
    </location>
</feature>
<evidence type="ECO:0000256" key="2">
    <source>
        <dbReference type="SAM" id="MobiDB-lite"/>
    </source>
</evidence>
<dbReference type="AlphaFoldDB" id="A0A934VRI0"/>
<evidence type="ECO:0000313" key="4">
    <source>
        <dbReference type="Proteomes" id="UP000617628"/>
    </source>
</evidence>
<feature type="compositionally biased region" description="Low complexity" evidence="2">
    <location>
        <begin position="170"/>
        <end position="183"/>
    </location>
</feature>
<sequence length="209" mass="23330">MKMDDNFKKSFERATALQNLWVDSMTGMAKSWSDYSPSNDPGEEMKKARQRMLGAISKSWEDFMRTPEFLDMMRESMGQAASWGAQAKAGASRMHETMGTASKQDIDGVLLAIRHVEKRVLDRLETLQDLIEGLETDLSSLNEEHADKINDAFQEELVKKLSAIERTLSKKAAPAARPPATKAPAKKVAAKKPATKTARKTATKTTRRK</sequence>
<gene>
    <name evidence="3" type="ORF">JIN87_11695</name>
</gene>
<protein>
    <recommendedName>
        <fullName evidence="5">Poly(3-hydroxyalkanoate) polymerase subunit PhaE</fullName>
    </recommendedName>
</protein>
<organism evidence="3 4">
    <name type="scientific">Pelagicoccus mobilis</name>
    <dbReference type="NCBI Taxonomy" id="415221"/>
    <lineage>
        <taxon>Bacteria</taxon>
        <taxon>Pseudomonadati</taxon>
        <taxon>Verrucomicrobiota</taxon>
        <taxon>Opitutia</taxon>
        <taxon>Puniceicoccales</taxon>
        <taxon>Pelagicoccaceae</taxon>
        <taxon>Pelagicoccus</taxon>
    </lineage>
</organism>
<evidence type="ECO:0000256" key="1">
    <source>
        <dbReference type="SAM" id="Coils"/>
    </source>
</evidence>
<dbReference type="EMBL" id="JAENIL010000019">
    <property type="protein sequence ID" value="MBK1877534.1"/>
    <property type="molecule type" value="Genomic_DNA"/>
</dbReference>
<dbReference type="Proteomes" id="UP000617628">
    <property type="component" value="Unassembled WGS sequence"/>
</dbReference>
<evidence type="ECO:0008006" key="5">
    <source>
        <dbReference type="Google" id="ProtNLM"/>
    </source>
</evidence>